<name>A0A3P9HDL0_ORYLA</name>
<dbReference type="InterPro" id="IPR000192">
    <property type="entry name" value="Aminotrans_V_dom"/>
</dbReference>
<evidence type="ECO:0000256" key="9">
    <source>
        <dbReference type="ARBA" id="ARBA00037407"/>
    </source>
</evidence>
<keyword evidence="5" id="KW-0963">Cytoplasm</keyword>
<dbReference type="GO" id="GO:0009000">
    <property type="term" value="F:selenocysteine lyase activity"/>
    <property type="evidence" value="ECO:0007669"/>
    <property type="project" value="UniProtKB-EC"/>
</dbReference>
<evidence type="ECO:0000256" key="7">
    <source>
        <dbReference type="ARBA" id="ARBA00022898"/>
    </source>
</evidence>
<evidence type="ECO:0000256" key="5">
    <source>
        <dbReference type="ARBA" id="ARBA00022490"/>
    </source>
</evidence>
<feature type="domain" description="Aminotransferase class V" evidence="12">
    <location>
        <begin position="2"/>
        <end position="250"/>
    </location>
</feature>
<dbReference type="InterPro" id="IPR016454">
    <property type="entry name" value="Cysteine_dSase"/>
</dbReference>
<dbReference type="PANTHER" id="PTHR11601:SF62">
    <property type="entry name" value="SELENOCYSTEINE LYASE"/>
    <property type="match status" value="1"/>
</dbReference>
<dbReference type="EC" id="4.4.1.16" evidence="10"/>
<dbReference type="AlphaFoldDB" id="A0A3P9HDL0"/>
<dbReference type="InterPro" id="IPR015422">
    <property type="entry name" value="PyrdxlP-dep_Trfase_small"/>
</dbReference>
<evidence type="ECO:0000256" key="11">
    <source>
        <dbReference type="ARBA" id="ARBA00040554"/>
    </source>
</evidence>
<dbReference type="Gene3D" id="3.40.640.10">
    <property type="entry name" value="Type I PLP-dependent aspartate aminotransferase-like (Major domain)"/>
    <property type="match status" value="1"/>
</dbReference>
<keyword evidence="8" id="KW-0456">Lyase</keyword>
<comment type="similarity">
    <text evidence="3">Belongs to the class-V pyridoxal-phosphate-dependent aminotransferase family.</text>
</comment>
<comment type="subunit">
    <text evidence="4">Homodimer.</text>
</comment>
<dbReference type="InterPro" id="IPR015424">
    <property type="entry name" value="PyrdxlP-dep_Trfase"/>
</dbReference>
<evidence type="ECO:0000256" key="2">
    <source>
        <dbReference type="ARBA" id="ARBA00004514"/>
    </source>
</evidence>
<reference evidence="13 14" key="2">
    <citation type="submission" date="2017-04" db="EMBL/GenBank/DDBJ databases">
        <title>CpG methylation of centromeres and impact of large insertions on vertebrate speciation.</title>
        <authorList>
            <person name="Ichikawa K."/>
            <person name="Yoshimura J."/>
            <person name="Morishita S."/>
        </authorList>
    </citation>
    <scope>NUCLEOTIDE SEQUENCE</scope>
    <source>
        <strain evidence="13 14">HSOK</strain>
    </source>
</reference>
<dbReference type="PIRSF" id="PIRSF005572">
    <property type="entry name" value="NifS"/>
    <property type="match status" value="1"/>
</dbReference>
<keyword evidence="6" id="KW-0808">Transferase</keyword>
<dbReference type="Ensembl" id="ENSORLT00015005228.1">
    <property type="protein sequence ID" value="ENSORLP00015005862.1"/>
    <property type="gene ID" value="ENSORLG00015006657.1"/>
</dbReference>
<dbReference type="FunFam" id="3.90.1150.10:FF:000065">
    <property type="entry name" value="Selenocysteine lyase"/>
    <property type="match status" value="1"/>
</dbReference>
<reference key="1">
    <citation type="journal article" date="2007" name="Nature">
        <title>The medaka draft genome and insights into vertebrate genome evolution.</title>
        <authorList>
            <person name="Kasahara M."/>
            <person name="Naruse K."/>
            <person name="Sasaki S."/>
            <person name="Nakatani Y."/>
            <person name="Qu W."/>
            <person name="Ahsan B."/>
            <person name="Yamada T."/>
            <person name="Nagayasu Y."/>
            <person name="Doi K."/>
            <person name="Kasai Y."/>
            <person name="Jindo T."/>
            <person name="Kobayashi D."/>
            <person name="Shimada A."/>
            <person name="Toyoda A."/>
            <person name="Kuroki Y."/>
            <person name="Fujiyama A."/>
            <person name="Sasaki T."/>
            <person name="Shimizu A."/>
            <person name="Asakawa S."/>
            <person name="Shimizu N."/>
            <person name="Hashimoto S."/>
            <person name="Yang J."/>
            <person name="Lee Y."/>
            <person name="Matsushima K."/>
            <person name="Sugano S."/>
            <person name="Sakaizumi M."/>
            <person name="Narita T."/>
            <person name="Ohishi K."/>
            <person name="Haga S."/>
            <person name="Ohta F."/>
            <person name="Nomoto H."/>
            <person name="Nogata K."/>
            <person name="Morishita T."/>
            <person name="Endo T."/>
            <person name="Shin-I T."/>
            <person name="Takeda H."/>
            <person name="Morishita S."/>
            <person name="Kohara Y."/>
        </authorList>
    </citation>
    <scope>NUCLEOTIDE SEQUENCE [LARGE SCALE GENOMIC DNA]</scope>
    <source>
        <strain>Hd-rR</strain>
    </source>
</reference>
<evidence type="ECO:0000256" key="8">
    <source>
        <dbReference type="ARBA" id="ARBA00023239"/>
    </source>
</evidence>
<evidence type="ECO:0000313" key="14">
    <source>
        <dbReference type="Proteomes" id="UP000265200"/>
    </source>
</evidence>
<dbReference type="PANTHER" id="PTHR11601">
    <property type="entry name" value="CYSTEINE DESULFURYLASE FAMILY MEMBER"/>
    <property type="match status" value="1"/>
</dbReference>
<sequence length="381" mass="41418">MDYNATTPLEPEVLQAVSTALQDAWGNPSSNHIAGATAKAIIYQSRQSVARMVGGKAEDIIFTSGGTEANNLVLHTAVEYFQKNCGAAEQGEGLQNGCRGLPHIITSNIEHDSIQQVALHLQKEGKAEVTFVPVSRVSGCIEVEDVIAAVRPNTCLISVMLANNETGVIMPLQEICQRVKFLNKQRERLRILLHTDAAQALGKIPVDVQELGVDYLTIVGHKFYAPRIGALFVNGPGSRTPLYPMLFGGGQERNFRPGHMQSIKLYLEEQMESVFRDKIRFNNRFPGSDVLPNTINMSILGPTLQGWRVLSTCRRLLASVGAACHSASGNRPSHILLSCGVPAEVAANALRVSVGRGTTKAEVDAVVEDLRETVQLLEEMN</sequence>
<dbReference type="SUPFAM" id="SSF53383">
    <property type="entry name" value="PLP-dependent transferases"/>
    <property type="match status" value="1"/>
</dbReference>
<proteinExistence type="inferred from homology"/>
<organism evidence="13 14">
    <name type="scientific">Oryzias latipes</name>
    <name type="common">Japanese rice fish</name>
    <name type="synonym">Japanese killifish</name>
    <dbReference type="NCBI Taxonomy" id="8090"/>
    <lineage>
        <taxon>Eukaryota</taxon>
        <taxon>Metazoa</taxon>
        <taxon>Chordata</taxon>
        <taxon>Craniata</taxon>
        <taxon>Vertebrata</taxon>
        <taxon>Euteleostomi</taxon>
        <taxon>Actinopterygii</taxon>
        <taxon>Neopterygii</taxon>
        <taxon>Teleostei</taxon>
        <taxon>Neoteleostei</taxon>
        <taxon>Acanthomorphata</taxon>
        <taxon>Ovalentaria</taxon>
        <taxon>Atherinomorphae</taxon>
        <taxon>Beloniformes</taxon>
        <taxon>Adrianichthyidae</taxon>
        <taxon>Oryziinae</taxon>
        <taxon>Oryzias</taxon>
    </lineage>
</organism>
<evidence type="ECO:0000256" key="6">
    <source>
        <dbReference type="ARBA" id="ARBA00022679"/>
    </source>
</evidence>
<comment type="cofactor">
    <cofactor evidence="1">
        <name>pyridoxal 5'-phosphate</name>
        <dbReference type="ChEBI" id="CHEBI:597326"/>
    </cofactor>
</comment>
<evidence type="ECO:0000256" key="4">
    <source>
        <dbReference type="ARBA" id="ARBA00011738"/>
    </source>
</evidence>
<comment type="function">
    <text evidence="9">Catalyzes the decomposition of L-selenocysteine to L-alanine and elemental selenium.</text>
</comment>
<accession>A0A3P9HDL0</accession>
<protein>
    <recommendedName>
        <fullName evidence="11">Selenocysteine lyase</fullName>
        <ecNumber evidence="10">4.4.1.16</ecNumber>
    </recommendedName>
</protein>
<comment type="subcellular location">
    <subcellularLocation>
        <location evidence="2">Cytoplasm</location>
        <location evidence="2">Cytosol</location>
    </subcellularLocation>
</comment>
<reference evidence="13" key="4">
    <citation type="submission" date="2025-09" db="UniProtKB">
        <authorList>
            <consortium name="Ensembl"/>
        </authorList>
    </citation>
    <scope>IDENTIFICATION</scope>
    <source>
        <strain evidence="13">HSOK</strain>
    </source>
</reference>
<dbReference type="FunFam" id="3.40.640.10:FF:000083">
    <property type="entry name" value="Selenocysteine lyase"/>
    <property type="match status" value="1"/>
</dbReference>
<dbReference type="Proteomes" id="UP000265200">
    <property type="component" value="Chromosome 4"/>
</dbReference>
<dbReference type="GO" id="GO:0005829">
    <property type="term" value="C:cytosol"/>
    <property type="evidence" value="ECO:0007669"/>
    <property type="project" value="UniProtKB-SubCell"/>
</dbReference>
<evidence type="ECO:0000259" key="12">
    <source>
        <dbReference type="Pfam" id="PF00266"/>
    </source>
</evidence>
<evidence type="ECO:0000256" key="3">
    <source>
        <dbReference type="ARBA" id="ARBA00009236"/>
    </source>
</evidence>
<dbReference type="InterPro" id="IPR015421">
    <property type="entry name" value="PyrdxlP-dep_Trfase_major"/>
</dbReference>
<dbReference type="Pfam" id="PF00266">
    <property type="entry name" value="Aminotran_5"/>
    <property type="match status" value="1"/>
</dbReference>
<reference evidence="13" key="3">
    <citation type="submission" date="2025-08" db="UniProtKB">
        <authorList>
            <consortium name="Ensembl"/>
        </authorList>
    </citation>
    <scope>IDENTIFICATION</scope>
    <source>
        <strain evidence="13">HSOK</strain>
    </source>
</reference>
<evidence type="ECO:0000313" key="13">
    <source>
        <dbReference type="Ensembl" id="ENSORLP00015005862.1"/>
    </source>
</evidence>
<evidence type="ECO:0000256" key="1">
    <source>
        <dbReference type="ARBA" id="ARBA00001933"/>
    </source>
</evidence>
<keyword evidence="7" id="KW-0663">Pyridoxal phosphate</keyword>
<dbReference type="GO" id="GO:0016740">
    <property type="term" value="F:transferase activity"/>
    <property type="evidence" value="ECO:0007669"/>
    <property type="project" value="UniProtKB-KW"/>
</dbReference>
<dbReference type="Gene3D" id="3.90.1150.10">
    <property type="entry name" value="Aspartate Aminotransferase, domain 1"/>
    <property type="match status" value="1"/>
</dbReference>
<evidence type="ECO:0000256" key="10">
    <source>
        <dbReference type="ARBA" id="ARBA00039054"/>
    </source>
</evidence>